<organism evidence="2 3">
    <name type="scientific">Wenyingzhuangia marina</name>
    <dbReference type="NCBI Taxonomy" id="1195760"/>
    <lineage>
        <taxon>Bacteria</taxon>
        <taxon>Pseudomonadati</taxon>
        <taxon>Bacteroidota</taxon>
        <taxon>Flavobacteriia</taxon>
        <taxon>Flavobacteriales</taxon>
        <taxon>Flavobacteriaceae</taxon>
        <taxon>Wenyingzhuangia</taxon>
    </lineage>
</organism>
<dbReference type="Gene3D" id="3.40.50.2000">
    <property type="entry name" value="Glycogen Phosphorylase B"/>
    <property type="match status" value="1"/>
</dbReference>
<dbReference type="EMBL" id="FQXQ01000002">
    <property type="protein sequence ID" value="SHH59583.1"/>
    <property type="molecule type" value="Genomic_DNA"/>
</dbReference>
<dbReference type="SUPFAM" id="SSF53756">
    <property type="entry name" value="UDP-Glycosyltransferase/glycogen phosphorylase"/>
    <property type="match status" value="1"/>
</dbReference>
<dbReference type="Pfam" id="PF00534">
    <property type="entry name" value="Glycos_transf_1"/>
    <property type="match status" value="1"/>
</dbReference>
<evidence type="ECO:0000259" key="1">
    <source>
        <dbReference type="Pfam" id="PF00534"/>
    </source>
</evidence>
<dbReference type="GO" id="GO:0016757">
    <property type="term" value="F:glycosyltransferase activity"/>
    <property type="evidence" value="ECO:0007669"/>
    <property type="project" value="InterPro"/>
</dbReference>
<dbReference type="PANTHER" id="PTHR45871">
    <property type="entry name" value="N-ACETYLGLUCOSAMINYL-PHOSPHATIDYLINOSITOL BIOSYNTHETIC PROTEIN"/>
    <property type="match status" value="1"/>
</dbReference>
<dbReference type="PANTHER" id="PTHR45871:SF1">
    <property type="entry name" value="PHOSPHATIDYLINOSITOL N-ACETYLGLUCOSAMINYLTRANSFERASE SUBUNIT A"/>
    <property type="match status" value="1"/>
</dbReference>
<name>A0A1M5UA64_9FLAO</name>
<evidence type="ECO:0000313" key="3">
    <source>
        <dbReference type="Proteomes" id="UP000184109"/>
    </source>
</evidence>
<dbReference type="RefSeq" id="WP_073119138.1">
    <property type="nucleotide sequence ID" value="NZ_BMEN01000002.1"/>
</dbReference>
<sequence>MIFGIITHAAHKIKDGQIYAYEPYVREMNLWAKYVDEIIILAPMSNDEIQNIEIAYEHGNIKIIEIPNFDITSIINLLRSLVVIPKICLQIYKVMKQSSHIHLRCPGNVGLLGCLMQIFFPSKYKTAKYAGNWDPESKQPITYKFQKWLLGNTFLTKNIKVLVYGDWPNQSKNIVPFFTASYHQSEIEEIPIKDLNDQIKLIFVGGLTVGKQPLLSIKATHELIKKGYTVCLNIYGDGVMRTEIENYISVHQLENQIVLHGNVNKEVVKVAFQTSHFLIFISKSEGWPKVVAEAMFWECLPISSKVSCIPYMLGHNTRGKVVDPFVKKVVSAIEEYLLNHDLYKLQIGNAKIWSRMYTLEKFDREIEKILNE</sequence>
<feature type="domain" description="Glycosyl transferase family 1" evidence="1">
    <location>
        <begin position="196"/>
        <end position="351"/>
    </location>
</feature>
<keyword evidence="2" id="KW-0808">Transferase</keyword>
<proteinExistence type="predicted"/>
<accession>A0A1M5UA64</accession>
<dbReference type="Proteomes" id="UP000184109">
    <property type="component" value="Unassembled WGS sequence"/>
</dbReference>
<dbReference type="AlphaFoldDB" id="A0A1M5UA64"/>
<keyword evidence="3" id="KW-1185">Reference proteome</keyword>
<dbReference type="OrthoDB" id="1395864at2"/>
<reference evidence="3" key="1">
    <citation type="submission" date="2016-11" db="EMBL/GenBank/DDBJ databases">
        <authorList>
            <person name="Varghese N."/>
            <person name="Submissions S."/>
        </authorList>
    </citation>
    <scope>NUCLEOTIDE SEQUENCE [LARGE SCALE GENOMIC DNA]</scope>
    <source>
        <strain evidence="3">DSM 100572</strain>
    </source>
</reference>
<evidence type="ECO:0000313" key="2">
    <source>
        <dbReference type="EMBL" id="SHH59583.1"/>
    </source>
</evidence>
<dbReference type="InterPro" id="IPR001296">
    <property type="entry name" value="Glyco_trans_1"/>
</dbReference>
<dbReference type="STRING" id="1195760.SAMN05444281_1113"/>
<dbReference type="CDD" id="cd03801">
    <property type="entry name" value="GT4_PimA-like"/>
    <property type="match status" value="1"/>
</dbReference>
<gene>
    <name evidence="2" type="ORF">SAMN05444281_1113</name>
</gene>
<protein>
    <submittedName>
        <fullName evidence="2">Glycosyltransferase involved in cell wall bisynthesis</fullName>
    </submittedName>
</protein>